<accession>A0ABD5U6F3</accession>
<dbReference type="PANTHER" id="PTHR43849">
    <property type="entry name" value="BLL3936 PROTEIN"/>
    <property type="match status" value="1"/>
</dbReference>
<feature type="transmembrane region" description="Helical" evidence="1">
    <location>
        <begin position="380"/>
        <end position="401"/>
    </location>
</feature>
<sequence length="683" mass="71627">MSETAHAGGMARVRATFRGVVEGRSAGELALWLLIGLLGVGLTVYTLYHARFQTLVRTRHSNVFLGVGLALFYLYETQKHLYGTEDVTAYRERDPTPEGSALSGLRSVGRFDWLLTLVSAVVTLLAAAYVETNFDRLLEDAVVVGYTQMDHLVGLVIVALVVDATRRAYGWAITSVVLAAIAYALVGPWLPGFLGHTGMDLTDVARYGAIGLSGTYGFILGVGTTWVAVFIMFAGLAQAYGALDYVLDVGEEAGSRLKTGVVQMAVVSSMAMGSITGSAAANTATTGSFTIPMMQRQGVRDDFAAAIESVASSGGQMMPPVMGVAAFLMADLLGISYVDVLQAALIPAILFYFSVGVAVQFAVLRYGWTTERTGSFDPRVLLKGVHFAVPLAVLVVTLVYYRLTPLSAGLYTTLVMVPTVFVRDLAVEGASLGTLWGTLVDTVAGLRDGALDMAPLVGVLAAMGIIIEMLTQTGLANKVSFRMVGLAGGVFVAVLLMAMVLSIVFGLGMPTPAAYILVVILVAPGIIEVGVPELVAHLFVFYFAMLSAITPPVAVAVAVGARIADADFLRTGKQAMRLGAAGFFIPFAFVTNESLIIWSFPATPIHAAVVAIGVVALVAATIGYDGANTLGGAPRLAYLALAVGALYAPMLMVQAGCALLVVLALGLAQQGRLPAVATSTRER</sequence>
<dbReference type="Pfam" id="PF06808">
    <property type="entry name" value="DctM"/>
    <property type="match status" value="1"/>
</dbReference>
<dbReference type="Proteomes" id="UP001596406">
    <property type="component" value="Unassembled WGS sequence"/>
</dbReference>
<evidence type="ECO:0000313" key="4">
    <source>
        <dbReference type="Proteomes" id="UP001596406"/>
    </source>
</evidence>
<organism evidence="3 4">
    <name type="scientific">Halomarina ordinaria</name>
    <dbReference type="NCBI Taxonomy" id="3033939"/>
    <lineage>
        <taxon>Archaea</taxon>
        <taxon>Methanobacteriati</taxon>
        <taxon>Methanobacteriota</taxon>
        <taxon>Stenosarchaea group</taxon>
        <taxon>Halobacteria</taxon>
        <taxon>Halobacteriales</taxon>
        <taxon>Natronomonadaceae</taxon>
        <taxon>Halomarina</taxon>
    </lineage>
</organism>
<feature type="transmembrane region" description="Helical" evidence="1">
    <location>
        <begin position="169"/>
        <end position="190"/>
    </location>
</feature>
<feature type="transmembrane region" description="Helical" evidence="1">
    <location>
        <begin position="210"/>
        <end position="233"/>
    </location>
</feature>
<dbReference type="NCBIfam" id="TIGR02123">
    <property type="entry name" value="TRAP_fused"/>
    <property type="match status" value="1"/>
</dbReference>
<feature type="transmembrane region" description="Helical" evidence="1">
    <location>
        <begin position="538"/>
        <end position="563"/>
    </location>
</feature>
<feature type="transmembrane region" description="Helical" evidence="1">
    <location>
        <begin position="605"/>
        <end position="624"/>
    </location>
</feature>
<feature type="transmembrane region" description="Helical" evidence="1">
    <location>
        <begin position="453"/>
        <end position="471"/>
    </location>
</feature>
<feature type="transmembrane region" description="Helical" evidence="1">
    <location>
        <begin position="111"/>
        <end position="130"/>
    </location>
</feature>
<feature type="transmembrane region" description="Helical" evidence="1">
    <location>
        <begin position="575"/>
        <end position="598"/>
    </location>
</feature>
<keyword evidence="1" id="KW-1133">Transmembrane helix</keyword>
<dbReference type="InterPro" id="IPR011853">
    <property type="entry name" value="TRAP_DctM-Dct_fused"/>
</dbReference>
<proteinExistence type="predicted"/>
<feature type="transmembrane region" description="Helical" evidence="1">
    <location>
        <begin position="344"/>
        <end position="368"/>
    </location>
</feature>
<protein>
    <submittedName>
        <fullName evidence="3">TRAP transporter permease</fullName>
    </submittedName>
</protein>
<dbReference type="AlphaFoldDB" id="A0ABD5U6F3"/>
<keyword evidence="1" id="KW-0812">Transmembrane</keyword>
<dbReference type="InterPro" id="IPR010656">
    <property type="entry name" value="DctM"/>
</dbReference>
<dbReference type="RefSeq" id="WP_304447637.1">
    <property type="nucleotide sequence ID" value="NZ_JARRAH010000001.1"/>
</dbReference>
<feature type="transmembrane region" description="Helical" evidence="1">
    <location>
        <begin position="483"/>
        <end position="507"/>
    </location>
</feature>
<dbReference type="EMBL" id="JBHSXM010000001">
    <property type="protein sequence ID" value="MFC6835943.1"/>
    <property type="molecule type" value="Genomic_DNA"/>
</dbReference>
<evidence type="ECO:0000313" key="3">
    <source>
        <dbReference type="EMBL" id="MFC6835943.1"/>
    </source>
</evidence>
<keyword evidence="1" id="KW-0472">Membrane</keyword>
<feature type="transmembrane region" description="Helical" evidence="1">
    <location>
        <begin position="29"/>
        <end position="48"/>
    </location>
</feature>
<reference evidence="3 4" key="1">
    <citation type="journal article" date="2019" name="Int. J. Syst. Evol. Microbiol.">
        <title>The Global Catalogue of Microorganisms (GCM) 10K type strain sequencing project: providing services to taxonomists for standard genome sequencing and annotation.</title>
        <authorList>
            <consortium name="The Broad Institute Genomics Platform"/>
            <consortium name="The Broad Institute Genome Sequencing Center for Infectious Disease"/>
            <person name="Wu L."/>
            <person name="Ma J."/>
        </authorList>
    </citation>
    <scope>NUCLEOTIDE SEQUENCE [LARGE SCALE GENOMIC DNA]</scope>
    <source>
        <strain evidence="3 4">PSRA2</strain>
    </source>
</reference>
<evidence type="ECO:0000256" key="1">
    <source>
        <dbReference type="SAM" id="Phobius"/>
    </source>
</evidence>
<keyword evidence="4" id="KW-1185">Reference proteome</keyword>
<evidence type="ECO:0000259" key="2">
    <source>
        <dbReference type="Pfam" id="PF06808"/>
    </source>
</evidence>
<dbReference type="PANTHER" id="PTHR43849:SF2">
    <property type="entry name" value="BLL3936 PROTEIN"/>
    <property type="match status" value="1"/>
</dbReference>
<comment type="caution">
    <text evidence="3">The sequence shown here is derived from an EMBL/GenBank/DDBJ whole genome shotgun (WGS) entry which is preliminary data.</text>
</comment>
<gene>
    <name evidence="3" type="ORF">ACFQHK_05405</name>
</gene>
<feature type="domain" description="TRAP C4-dicarboxylate transport system permease DctM subunit" evidence="2">
    <location>
        <begin position="157"/>
        <end position="599"/>
    </location>
</feature>
<feature type="transmembrane region" description="Helical" evidence="1">
    <location>
        <begin position="636"/>
        <end position="665"/>
    </location>
</feature>
<feature type="transmembrane region" description="Helical" evidence="1">
    <location>
        <begin position="513"/>
        <end position="531"/>
    </location>
</feature>
<feature type="transmembrane region" description="Helical" evidence="1">
    <location>
        <begin position="142"/>
        <end position="162"/>
    </location>
</feature>
<name>A0ABD5U6F3_9EURY</name>